<comment type="caution">
    <text evidence="10">The sequence shown here is derived from an EMBL/GenBank/DDBJ whole genome shotgun (WGS) entry which is preliminary data.</text>
</comment>
<feature type="domain" description="ABC transmembrane type-1" evidence="9">
    <location>
        <begin position="104"/>
        <end position="314"/>
    </location>
</feature>
<dbReference type="InterPro" id="IPR035906">
    <property type="entry name" value="MetI-like_sf"/>
</dbReference>
<evidence type="ECO:0000259" key="9">
    <source>
        <dbReference type="PROSITE" id="PS50928"/>
    </source>
</evidence>
<feature type="compositionally biased region" description="Polar residues" evidence="8">
    <location>
        <begin position="693"/>
        <end position="703"/>
    </location>
</feature>
<dbReference type="Proteomes" id="UP001321018">
    <property type="component" value="Unassembled WGS sequence"/>
</dbReference>
<feature type="transmembrane region" description="Helical" evidence="7">
    <location>
        <begin position="645"/>
        <end position="665"/>
    </location>
</feature>
<evidence type="ECO:0000256" key="2">
    <source>
        <dbReference type="ARBA" id="ARBA00022448"/>
    </source>
</evidence>
<keyword evidence="4 7" id="KW-0812">Transmembrane</keyword>
<dbReference type="SUPFAM" id="SSF161098">
    <property type="entry name" value="MetI-like"/>
    <property type="match status" value="2"/>
</dbReference>
<dbReference type="EMBL" id="JAOPKA010000020">
    <property type="protein sequence ID" value="MCU4744020.1"/>
    <property type="molecule type" value="Genomic_DNA"/>
</dbReference>
<evidence type="ECO:0000313" key="10">
    <source>
        <dbReference type="EMBL" id="MCU4744020.1"/>
    </source>
</evidence>
<keyword evidence="12" id="KW-1185">Reference proteome</keyword>
<dbReference type="AlphaFoldDB" id="A0AAP3E429"/>
<feature type="transmembrane region" description="Helical" evidence="7">
    <location>
        <begin position="414"/>
        <end position="433"/>
    </location>
</feature>
<dbReference type="PANTHER" id="PTHR30465">
    <property type="entry name" value="INNER MEMBRANE ABC TRANSPORTER"/>
    <property type="match status" value="1"/>
</dbReference>
<keyword evidence="3" id="KW-1003">Cell membrane</keyword>
<dbReference type="Pfam" id="PF19300">
    <property type="entry name" value="BPD_transp_1_N"/>
    <property type="match status" value="1"/>
</dbReference>
<evidence type="ECO:0000313" key="11">
    <source>
        <dbReference type="EMBL" id="MCU4974098.1"/>
    </source>
</evidence>
<dbReference type="CDD" id="cd06261">
    <property type="entry name" value="TM_PBP2"/>
    <property type="match status" value="2"/>
</dbReference>
<organism evidence="10 13">
    <name type="scientific">Natronoglomus mannanivorans</name>
    <dbReference type="NCBI Taxonomy" id="2979990"/>
    <lineage>
        <taxon>Archaea</taxon>
        <taxon>Methanobacteriati</taxon>
        <taxon>Methanobacteriota</taxon>
        <taxon>Stenosarchaea group</taxon>
        <taxon>Halobacteria</taxon>
        <taxon>Halobacteriales</taxon>
        <taxon>Natrialbaceae</taxon>
        <taxon>Natronoglomus</taxon>
    </lineage>
</organism>
<dbReference type="GO" id="GO:0005886">
    <property type="term" value="C:plasma membrane"/>
    <property type="evidence" value="ECO:0007669"/>
    <property type="project" value="UniProtKB-SubCell"/>
</dbReference>
<evidence type="ECO:0000256" key="6">
    <source>
        <dbReference type="ARBA" id="ARBA00023136"/>
    </source>
</evidence>
<feature type="transmembrane region" description="Helical" evidence="7">
    <location>
        <begin position="12"/>
        <end position="30"/>
    </location>
</feature>
<keyword evidence="5 7" id="KW-1133">Transmembrane helix</keyword>
<dbReference type="EMBL" id="JAOPKB010000009">
    <property type="protein sequence ID" value="MCU4974098.1"/>
    <property type="molecule type" value="Genomic_DNA"/>
</dbReference>
<evidence type="ECO:0000313" key="13">
    <source>
        <dbReference type="Proteomes" id="UP001321018"/>
    </source>
</evidence>
<dbReference type="PROSITE" id="PS50928">
    <property type="entry name" value="ABC_TM1"/>
    <property type="match status" value="2"/>
</dbReference>
<feature type="transmembrane region" description="Helical" evidence="7">
    <location>
        <begin position="537"/>
        <end position="555"/>
    </location>
</feature>
<evidence type="ECO:0000256" key="1">
    <source>
        <dbReference type="ARBA" id="ARBA00004651"/>
    </source>
</evidence>
<evidence type="ECO:0000256" key="3">
    <source>
        <dbReference type="ARBA" id="ARBA00022475"/>
    </source>
</evidence>
<dbReference type="InterPro" id="IPR045621">
    <property type="entry name" value="BPD_transp_1_N"/>
</dbReference>
<keyword evidence="6 7" id="KW-0472">Membrane</keyword>
<accession>A0AAP3E429</accession>
<feature type="transmembrane region" description="Helical" evidence="7">
    <location>
        <begin position="605"/>
        <end position="625"/>
    </location>
</feature>
<keyword evidence="2 7" id="KW-0813">Transport</keyword>
<dbReference type="Pfam" id="PF00528">
    <property type="entry name" value="BPD_transp_1"/>
    <property type="match status" value="2"/>
</dbReference>
<feature type="transmembrane region" description="Helical" evidence="7">
    <location>
        <begin position="193"/>
        <end position="213"/>
    </location>
</feature>
<feature type="domain" description="ABC transmembrane type-1" evidence="9">
    <location>
        <begin position="476"/>
        <end position="665"/>
    </location>
</feature>
<comment type="subcellular location">
    <subcellularLocation>
        <location evidence="1 7">Cell membrane</location>
        <topology evidence="1 7">Multi-pass membrane protein</topology>
    </subcellularLocation>
</comment>
<evidence type="ECO:0000256" key="5">
    <source>
        <dbReference type="ARBA" id="ARBA00022989"/>
    </source>
</evidence>
<sequence>MRRYILERTFQAILTIFIVATLSFVLIRLVPGSPVDQLRAQMLQSDQSMSMEEVNRIVETYTGLNPDAPMWEQYLNYMTSILQGDLGRSIVFDESVNTILAGAVPWTVFVMSVSLLLIYSLGILLGAFLAYVEGTRLDAIGSSVVTILTSIPYYVAALVLLAVLGFNLGLFPTGGRISSDVTVGLNLAFVQSLVYHATLPVLSMVITGLGIALSMRANSIQVLGEDYLRVARLRGLSSNRIVSRYVVPNAVLPMYTGMMISIGFMFGGSVILERIFTYPGVGFYLIEAIDRRDYTLLMGGFLVITIAVVIGIFIADLTYGKIDPRAGSNGKREAYGYRLSSLKLSSLKRRFSRSGGSVAGSVDGRDFESGKVGEVPFDVPEVEAESRSDRYSQLFQTWFVVPGKILWSDWRGKVGTLIVLGFVLMGTVGVRLVDTPSPGEHERMAGPFQSLSYPLGTDIMGQDLFSIIVHATPSMLQMILAGAVFSTVMATVIGLVSGYVGGAIDRILMTITDVMMTIPGLPLIIVLAAIIEPRSPYVVGILLTINAWAGLARSIRSQVLVIREETYVETARIMGVSVSDILTYEVSPNIMPYVLINFMNSARTVIFSSVGLYFLGVFPFSQSNWGIVMNVAQQNNALVVWNRFHWILVPMVTVVIMSYGLILLSQASDQIFNPRLKAKRQEQAEGEDEQQDSIATSPKSGTL</sequence>
<reference evidence="10 12" key="1">
    <citation type="submission" date="2022-09" db="EMBL/GenBank/DDBJ databases">
        <title>Enrichment on poylsaccharides allowed isolation of novel metabolic and taxonomic groups of Haloarchaea.</title>
        <authorList>
            <person name="Sorokin D.Y."/>
            <person name="Elcheninov A.G."/>
            <person name="Khizhniak T.V."/>
            <person name="Kolganova T.V."/>
            <person name="Kublanov I.V."/>
        </authorList>
    </citation>
    <scope>NUCLEOTIDE SEQUENCE</scope>
    <source>
        <strain evidence="11 12">AArc-m2/3/4</strain>
        <strain evidence="10">AArc-xg1-1</strain>
    </source>
</reference>
<dbReference type="Proteomes" id="UP001320972">
    <property type="component" value="Unassembled WGS sequence"/>
</dbReference>
<evidence type="ECO:0000256" key="7">
    <source>
        <dbReference type="RuleBase" id="RU363032"/>
    </source>
</evidence>
<dbReference type="RefSeq" id="WP_338005829.1">
    <property type="nucleotide sequence ID" value="NZ_JAOPKA010000020.1"/>
</dbReference>
<evidence type="ECO:0000313" key="12">
    <source>
        <dbReference type="Proteomes" id="UP001320972"/>
    </source>
</evidence>
<gene>
    <name evidence="11" type="ORF">OB955_15315</name>
    <name evidence="10" type="ORF">OB960_21805</name>
</gene>
<feature type="transmembrane region" description="Helical" evidence="7">
    <location>
        <begin position="479"/>
        <end position="500"/>
    </location>
</feature>
<dbReference type="Gene3D" id="1.10.3720.10">
    <property type="entry name" value="MetI-like"/>
    <property type="match status" value="2"/>
</dbReference>
<feature type="transmembrane region" description="Helical" evidence="7">
    <location>
        <begin position="153"/>
        <end position="173"/>
    </location>
</feature>
<dbReference type="PANTHER" id="PTHR30465:SF44">
    <property type="entry name" value="ABC-TYPE DIPEPTIDE_OLIGOPEPTIDE TRANSPORT SYSTEM, PERMEASE COMPONENT"/>
    <property type="match status" value="1"/>
</dbReference>
<protein>
    <submittedName>
        <fullName evidence="10">ABC transporter permease subunit</fullName>
    </submittedName>
</protein>
<evidence type="ECO:0000256" key="8">
    <source>
        <dbReference type="SAM" id="MobiDB-lite"/>
    </source>
</evidence>
<dbReference type="GO" id="GO:0055085">
    <property type="term" value="P:transmembrane transport"/>
    <property type="evidence" value="ECO:0007669"/>
    <property type="project" value="InterPro"/>
</dbReference>
<comment type="similarity">
    <text evidence="7">Belongs to the binding-protein-dependent transport system permease family.</text>
</comment>
<proteinExistence type="inferred from homology"/>
<dbReference type="InterPro" id="IPR000515">
    <property type="entry name" value="MetI-like"/>
</dbReference>
<feature type="transmembrane region" description="Helical" evidence="7">
    <location>
        <begin position="250"/>
        <end position="276"/>
    </location>
</feature>
<feature type="region of interest" description="Disordered" evidence="8">
    <location>
        <begin position="678"/>
        <end position="703"/>
    </location>
</feature>
<feature type="transmembrane region" description="Helical" evidence="7">
    <location>
        <begin position="507"/>
        <end position="531"/>
    </location>
</feature>
<feature type="transmembrane region" description="Helical" evidence="7">
    <location>
        <begin position="106"/>
        <end position="132"/>
    </location>
</feature>
<evidence type="ECO:0000256" key="4">
    <source>
        <dbReference type="ARBA" id="ARBA00022692"/>
    </source>
</evidence>
<feature type="transmembrane region" description="Helical" evidence="7">
    <location>
        <begin position="296"/>
        <end position="315"/>
    </location>
</feature>
<name>A0AAP3E429_9EURY</name>